<proteinExistence type="predicted"/>
<evidence type="ECO:0000313" key="3">
    <source>
        <dbReference type="Proteomes" id="UP000037035"/>
    </source>
</evidence>
<dbReference type="AlphaFoldDB" id="A0A0L6VG95"/>
<reference evidence="2 3" key="1">
    <citation type="submission" date="2015-08" db="EMBL/GenBank/DDBJ databases">
        <title>Next Generation Sequencing and Analysis of the Genome of Puccinia sorghi L Schw, the Causal Agent of Maize Common Rust.</title>
        <authorList>
            <person name="Rochi L."/>
            <person name="Burguener G."/>
            <person name="Darino M."/>
            <person name="Turjanski A."/>
            <person name="Kreff E."/>
            <person name="Dieguez M.J."/>
            <person name="Sacco F."/>
        </authorList>
    </citation>
    <scope>NUCLEOTIDE SEQUENCE [LARGE SCALE GENOMIC DNA]</scope>
    <source>
        <strain evidence="2 3">RO10H11247</strain>
    </source>
</reference>
<keyword evidence="3" id="KW-1185">Reference proteome</keyword>
<evidence type="ECO:0000256" key="1">
    <source>
        <dbReference type="SAM" id="MobiDB-lite"/>
    </source>
</evidence>
<evidence type="ECO:0000313" key="2">
    <source>
        <dbReference type="EMBL" id="KNZ59773.1"/>
    </source>
</evidence>
<accession>A0A0L6VG95</accession>
<feature type="region of interest" description="Disordered" evidence="1">
    <location>
        <begin position="292"/>
        <end position="312"/>
    </location>
</feature>
<sequence>MNFFSESYFCKGYGYILISIWFGSLITSHQVPIRKKCVYLEAACQIFGPIMIALFKLEGYQIISQNIKKQLTRMTSFLTLLCRKVKTRHIQMKAQSLANPIKQKGLITKLSITSYLFGLYVKQSLGNVLKIHILEQNLNTVNLDWSCSNGNGLQPLVCNSPDCWNYFVQPLSLKLVAWNNKGSLLAEPIVNVLAKHGLQRKISSNKNTMAKTMHQKLYKIEASELAWKCDTMHIKCFCHKMALVVNAGLKKLVLEAPPPPKLHKSFLGSVPYSNNLKPIVEEYEYVVDEEGSDCEVDTDDKKDNSGDDSNICTSQKSIKKKTSATNRNKSNKFHKLTQNVFLDFVIKMITGSAAWRQEFKLCSNAVEGKRLEPLISGYGIHWNINYEGHRCAYNAREFLKFQDQITRQSHKQNCNLLGHFKGIQFTQSDWIQIMHLKNEFKDIGKV</sequence>
<comment type="caution">
    <text evidence="2">The sequence shown here is derived from an EMBL/GenBank/DDBJ whole genome shotgun (WGS) entry which is preliminary data.</text>
</comment>
<protein>
    <submittedName>
        <fullName evidence="2">Uncharacterized protein</fullName>
    </submittedName>
</protein>
<dbReference type="Proteomes" id="UP000037035">
    <property type="component" value="Unassembled WGS sequence"/>
</dbReference>
<dbReference type="PANTHER" id="PTHR47501">
    <property type="entry name" value="TRANSPOSASE-RELATED"/>
    <property type="match status" value="1"/>
</dbReference>
<name>A0A0L6VG95_9BASI</name>
<organism evidence="2 3">
    <name type="scientific">Puccinia sorghi</name>
    <dbReference type="NCBI Taxonomy" id="27349"/>
    <lineage>
        <taxon>Eukaryota</taxon>
        <taxon>Fungi</taxon>
        <taxon>Dikarya</taxon>
        <taxon>Basidiomycota</taxon>
        <taxon>Pucciniomycotina</taxon>
        <taxon>Pucciniomycetes</taxon>
        <taxon>Pucciniales</taxon>
        <taxon>Pucciniaceae</taxon>
        <taxon>Puccinia</taxon>
    </lineage>
</organism>
<dbReference type="PANTHER" id="PTHR47501:SF5">
    <property type="entry name" value="HAT C-TERMINAL DIMERISATION DOMAIN-CONTAINING PROTEIN"/>
    <property type="match status" value="1"/>
</dbReference>
<gene>
    <name evidence="2" type="ORF">VP01_1664g7</name>
</gene>
<dbReference type="VEuPathDB" id="FungiDB:VP01_1664g7"/>
<dbReference type="EMBL" id="LAVV01006464">
    <property type="protein sequence ID" value="KNZ59773.1"/>
    <property type="molecule type" value="Genomic_DNA"/>
</dbReference>